<dbReference type="PANTHER" id="PTHR12866:SF2">
    <property type="entry name" value="UBIQUITIN-LIKE-CONJUGATING ENZYME ATG3"/>
    <property type="match status" value="1"/>
</dbReference>
<sequence>MDSMRHAVHTVFKSAAEKVMPTRSESGFQKHGVLTPEEFVTSGDHLAGTCSTWTWETGNLAKAKDWLPKDKQYLITRKVPSNKRASEVEQYGEKAEASSMLEEGGDDEGWVAPPMQTQRHEAEEISSLQPAPEGHSSAPAEEEDDIPDIDELELEDHEIDEAAVPGPDASTGADHDHIVSTRTYDLMITYDKYYQVPRFWLVGYDENRQPLKSSQILEDVSEEHARKTITVDPFPHSGVPAASIHPCKHASVMKKLGSMAEASGHPFQVDSYLVLFLKFIASVIPTIEYDYTMAAGW</sequence>
<keyword evidence="4" id="KW-0963">Cytoplasm</keyword>
<evidence type="ECO:0000256" key="5">
    <source>
        <dbReference type="ARBA" id="ARBA00022786"/>
    </source>
</evidence>
<dbReference type="Proteomes" id="UP001497392">
    <property type="component" value="Unassembled WGS sequence"/>
</dbReference>
<evidence type="ECO:0000256" key="4">
    <source>
        <dbReference type="ARBA" id="ARBA00022490"/>
    </source>
</evidence>
<evidence type="ECO:0000256" key="7">
    <source>
        <dbReference type="ARBA" id="ARBA00023006"/>
    </source>
</evidence>
<accession>A0ABP1FFR9</accession>
<dbReference type="Gene3D" id="3.30.1460.50">
    <property type="match status" value="1"/>
</dbReference>
<comment type="subcellular location">
    <subcellularLocation>
        <location evidence="1">Cytoplasm</location>
    </subcellularLocation>
</comment>
<evidence type="ECO:0000256" key="8">
    <source>
        <dbReference type="SAM" id="MobiDB-lite"/>
    </source>
</evidence>
<keyword evidence="10" id="KW-1185">Reference proteome</keyword>
<evidence type="ECO:0000256" key="3">
    <source>
        <dbReference type="ARBA" id="ARBA00022448"/>
    </source>
</evidence>
<protein>
    <submittedName>
        <fullName evidence="9">G455 protein</fullName>
    </submittedName>
</protein>
<organism evidence="9 10">
    <name type="scientific">Coccomyxa viridis</name>
    <dbReference type="NCBI Taxonomy" id="1274662"/>
    <lineage>
        <taxon>Eukaryota</taxon>
        <taxon>Viridiplantae</taxon>
        <taxon>Chlorophyta</taxon>
        <taxon>core chlorophytes</taxon>
        <taxon>Trebouxiophyceae</taxon>
        <taxon>Trebouxiophyceae incertae sedis</taxon>
        <taxon>Coccomyxaceae</taxon>
        <taxon>Coccomyxa</taxon>
    </lineage>
</organism>
<evidence type="ECO:0000256" key="6">
    <source>
        <dbReference type="ARBA" id="ARBA00022927"/>
    </source>
</evidence>
<keyword evidence="6" id="KW-0653">Protein transport</keyword>
<name>A0ABP1FFR9_9CHLO</name>
<feature type="region of interest" description="Disordered" evidence="8">
    <location>
        <begin position="81"/>
        <end position="144"/>
    </location>
</feature>
<comment type="caution">
    <text evidence="9">The sequence shown here is derived from an EMBL/GenBank/DDBJ whole genome shotgun (WGS) entry which is preliminary data.</text>
</comment>
<proteinExistence type="inferred from homology"/>
<dbReference type="Pfam" id="PF03987">
    <property type="entry name" value="Autophagy_act_C"/>
    <property type="match status" value="1"/>
</dbReference>
<evidence type="ECO:0000256" key="2">
    <source>
        <dbReference type="ARBA" id="ARBA00007683"/>
    </source>
</evidence>
<reference evidence="9 10" key="1">
    <citation type="submission" date="2024-06" db="EMBL/GenBank/DDBJ databases">
        <authorList>
            <person name="Kraege A."/>
            <person name="Thomma B."/>
        </authorList>
    </citation>
    <scope>NUCLEOTIDE SEQUENCE [LARGE SCALE GENOMIC DNA]</scope>
</reference>
<keyword evidence="3" id="KW-0813">Transport</keyword>
<comment type="similarity">
    <text evidence="2">Belongs to the ATG3 family.</text>
</comment>
<dbReference type="EMBL" id="CAXHTA020000001">
    <property type="protein sequence ID" value="CAL5218740.1"/>
    <property type="molecule type" value="Genomic_DNA"/>
</dbReference>
<dbReference type="InterPro" id="IPR007135">
    <property type="entry name" value="Atg3/Atg10"/>
</dbReference>
<evidence type="ECO:0000313" key="9">
    <source>
        <dbReference type="EMBL" id="CAL5218740.1"/>
    </source>
</evidence>
<evidence type="ECO:0000256" key="1">
    <source>
        <dbReference type="ARBA" id="ARBA00004496"/>
    </source>
</evidence>
<evidence type="ECO:0000313" key="10">
    <source>
        <dbReference type="Proteomes" id="UP001497392"/>
    </source>
</evidence>
<feature type="compositionally biased region" description="Basic and acidic residues" evidence="8">
    <location>
        <begin position="84"/>
        <end position="96"/>
    </location>
</feature>
<keyword evidence="7" id="KW-0072">Autophagy</keyword>
<gene>
    <name evidence="9" type="primary">g455</name>
    <name evidence="9" type="ORF">VP750_LOCUS399</name>
</gene>
<keyword evidence="5" id="KW-0833">Ubl conjugation pathway</keyword>
<dbReference type="PANTHER" id="PTHR12866">
    <property type="entry name" value="UBIQUITIN-LIKE-CONJUGATING ENZYME ATG3"/>
    <property type="match status" value="1"/>
</dbReference>